<keyword evidence="1" id="KW-0704">Schiff base</keyword>
<dbReference type="GeneID" id="9831318"/>
<keyword evidence="4" id="KW-1185">Reference proteome</keyword>
<dbReference type="STRING" id="70448.A0A096P8K1"/>
<reference evidence="3 4" key="2">
    <citation type="journal article" date="2014" name="BMC Genomics">
        <title>An improved genome of the model marine alga Ostreococcus tauri unfolds by assessing Illumina de novo assemblies.</title>
        <authorList>
            <person name="Blanc-Mathieu R."/>
            <person name="Verhelst B."/>
            <person name="Derelle E."/>
            <person name="Rombauts S."/>
            <person name="Bouget F.Y."/>
            <person name="Carre I."/>
            <person name="Chateau A."/>
            <person name="Eyre-Walker A."/>
            <person name="Grimsley N."/>
            <person name="Moreau H."/>
            <person name="Piegu B."/>
            <person name="Rivals E."/>
            <person name="Schackwitz W."/>
            <person name="Van de Peer Y."/>
            <person name="Piganeau G."/>
        </authorList>
    </citation>
    <scope>NUCLEOTIDE SEQUENCE [LARGE SCALE GENOMIC DNA]</scope>
    <source>
        <strain evidence="4">OTTH 0595 / CCAP 157/2 / RCC745</strain>
    </source>
</reference>
<dbReference type="Pfam" id="PF00923">
    <property type="entry name" value="TAL_FSA"/>
    <property type="match status" value="1"/>
</dbReference>
<feature type="region of interest" description="Disordered" evidence="2">
    <location>
        <begin position="24"/>
        <end position="44"/>
    </location>
</feature>
<evidence type="ECO:0000256" key="1">
    <source>
        <dbReference type="ARBA" id="ARBA00023270"/>
    </source>
</evidence>
<dbReference type="OrthoDB" id="2015515at2759"/>
<reference evidence="4" key="1">
    <citation type="journal article" date="2006" name="Proc. Natl. Acad. Sci. U.S.A.">
        <title>Genome analysis of the smallest free-living eukaryote Ostreococcus tauri unveils many unique features.</title>
        <authorList>
            <person name="Derelle E."/>
            <person name="Ferraz C."/>
            <person name="Rombauts S."/>
            <person name="Rouze P."/>
            <person name="Worden A.Z."/>
            <person name="Robbens S."/>
            <person name="Partensky F."/>
            <person name="Degroeve S."/>
            <person name="Echeynie S."/>
            <person name="Cooke R."/>
            <person name="Saeys Y."/>
            <person name="Wuyts J."/>
            <person name="Jabbari K."/>
            <person name="Bowler C."/>
            <person name="Panaud O."/>
            <person name="Piegu B."/>
            <person name="Ball S.G."/>
            <person name="Ral J.-P."/>
            <person name="Bouget F.-Y."/>
            <person name="Piganeau G."/>
            <person name="De Baets B."/>
            <person name="Picard A."/>
            <person name="Delseny M."/>
            <person name="Demaille J."/>
            <person name="Van de Peer Y."/>
            <person name="Moreau H."/>
        </authorList>
    </citation>
    <scope>NUCLEOTIDE SEQUENCE [LARGE SCALE GENOMIC DNA]</scope>
    <source>
        <strain evidence="4">OTTH 0595 / CCAP 157/2 / RCC745</strain>
    </source>
</reference>
<dbReference type="EMBL" id="CAID01000017">
    <property type="protein sequence ID" value="CEG00571.1"/>
    <property type="molecule type" value="Genomic_DNA"/>
</dbReference>
<dbReference type="AlphaFoldDB" id="A0A096P8K1"/>
<organism evidence="3 4">
    <name type="scientific">Ostreococcus tauri</name>
    <name type="common">Marine green alga</name>
    <dbReference type="NCBI Taxonomy" id="70448"/>
    <lineage>
        <taxon>Eukaryota</taxon>
        <taxon>Viridiplantae</taxon>
        <taxon>Chlorophyta</taxon>
        <taxon>Mamiellophyceae</taxon>
        <taxon>Mamiellales</taxon>
        <taxon>Bathycoccaceae</taxon>
        <taxon>Ostreococcus</taxon>
    </lineage>
</organism>
<dbReference type="PANTHER" id="PTHR10683">
    <property type="entry name" value="TRANSALDOLASE"/>
    <property type="match status" value="1"/>
</dbReference>
<dbReference type="RefSeq" id="XP_003083899.2">
    <property type="nucleotide sequence ID" value="XM_003083851.2"/>
</dbReference>
<dbReference type="InterPro" id="IPR013785">
    <property type="entry name" value="Aldolase_TIM"/>
</dbReference>
<dbReference type="Gene3D" id="3.20.20.70">
    <property type="entry name" value="Aldolase class I"/>
    <property type="match status" value="1"/>
</dbReference>
<comment type="caution">
    <text evidence="3">The sequence shown here is derived from an EMBL/GenBank/DDBJ whole genome shotgun (WGS) entry which is preliminary data.</text>
</comment>
<dbReference type="SUPFAM" id="SSF51569">
    <property type="entry name" value="Aldolase"/>
    <property type="match status" value="1"/>
</dbReference>
<name>A0A096P8K1_OSTTA</name>
<dbReference type="FunCoup" id="A0A096P8K1">
    <property type="interactions" value="1402"/>
</dbReference>
<dbReference type="KEGG" id="ota:OT_ostta17g01280"/>
<protein>
    <submittedName>
        <fullName evidence="3">Transaldolase</fullName>
    </submittedName>
</protein>
<dbReference type="PANTHER" id="PTHR10683:SF18">
    <property type="entry name" value="TRANSALDOLASE"/>
    <property type="match status" value="1"/>
</dbReference>
<evidence type="ECO:0000256" key="2">
    <source>
        <dbReference type="SAM" id="MobiDB-lite"/>
    </source>
</evidence>
<dbReference type="GO" id="GO:0005975">
    <property type="term" value="P:carbohydrate metabolic process"/>
    <property type="evidence" value="ECO:0007669"/>
    <property type="project" value="InterPro"/>
</dbReference>
<dbReference type="InParanoid" id="A0A096P8K1"/>
<accession>A0A096P8K1</accession>
<dbReference type="Proteomes" id="UP000009170">
    <property type="component" value="Unassembled WGS sequence"/>
</dbReference>
<evidence type="ECO:0000313" key="3">
    <source>
        <dbReference type="EMBL" id="CEG00571.1"/>
    </source>
</evidence>
<dbReference type="InterPro" id="IPR001585">
    <property type="entry name" value="TAL/FSA"/>
</dbReference>
<gene>
    <name evidence="3" type="ORF">OT_ostta17g01280</name>
</gene>
<evidence type="ECO:0000313" key="4">
    <source>
        <dbReference type="Proteomes" id="UP000009170"/>
    </source>
</evidence>
<feature type="compositionally biased region" description="Basic residues" evidence="2">
    <location>
        <begin position="29"/>
        <end position="39"/>
    </location>
</feature>
<proteinExistence type="predicted"/>
<sequence>MTRMGGIHPTSLRTRDSVVVRASADGKKLNGRSTHRVRATKAPPGSALDAAQAFSNLVLDSKKFVADAENAMIDLGPRAGVVSAGVLIHSAKSGGRDAGALEGAMASAMAEGKDFSHVVDKAKANLASMWAQKVEGRVSVELGWQLANDAEGTVMKAREMVALCDETRTPRDKLLFKIPATYAGIKACKTLEAEGVPCHLSHVYCREQAYAAVDAGVSVVQLYYSRLNAWYKAKGSSSDDVDPAYDLVRDTLARVKATGSKTKVMVASLANVDAVMRVLGVDYCLVGQRIIDELAEMPASDLGETIISDARASPGAGGAAANLSEADFLAACAASPAKEELELALKRNAARDADLMNFITQSKAGGGNA</sequence>